<organism evidence="1">
    <name type="scientific">Culex pipiens</name>
    <name type="common">House mosquito</name>
    <dbReference type="NCBI Taxonomy" id="7175"/>
    <lineage>
        <taxon>Eukaryota</taxon>
        <taxon>Metazoa</taxon>
        <taxon>Ecdysozoa</taxon>
        <taxon>Arthropoda</taxon>
        <taxon>Hexapoda</taxon>
        <taxon>Insecta</taxon>
        <taxon>Pterygota</taxon>
        <taxon>Neoptera</taxon>
        <taxon>Endopterygota</taxon>
        <taxon>Diptera</taxon>
        <taxon>Nematocera</taxon>
        <taxon>Culicoidea</taxon>
        <taxon>Culicidae</taxon>
        <taxon>Culicinae</taxon>
        <taxon>Culicini</taxon>
        <taxon>Culex</taxon>
        <taxon>Culex</taxon>
    </lineage>
</organism>
<dbReference type="EMBL" id="HBUE01219227">
    <property type="protein sequence ID" value="CAG6538799.1"/>
    <property type="molecule type" value="Transcribed_RNA"/>
</dbReference>
<evidence type="ECO:0000313" key="1">
    <source>
        <dbReference type="EMBL" id="CAG6538799.1"/>
    </source>
</evidence>
<reference evidence="1" key="1">
    <citation type="submission" date="2021-05" db="EMBL/GenBank/DDBJ databases">
        <authorList>
            <person name="Alioto T."/>
            <person name="Alioto T."/>
            <person name="Gomez Garrido J."/>
        </authorList>
    </citation>
    <scope>NUCLEOTIDE SEQUENCE</scope>
</reference>
<dbReference type="AlphaFoldDB" id="A0A8D8HP26"/>
<sequence>MLQLMYFRHSSSMSDSIASSIRRFGATSLSNRKNPCVSSISTEWRYIESSDGIGLQSWRMLHRIQPSILRLVNFFNCPRCRNDFAPKLSPLRYSVPKSGQFSVITASTSSLTLHRRVILRSFGILRKNAQTIRTASGMSNC</sequence>
<protein>
    <submittedName>
        <fullName evidence="1">(northern house mosquito) hypothetical protein</fullName>
    </submittedName>
</protein>
<dbReference type="EMBL" id="HBUE01325800">
    <property type="protein sequence ID" value="CAG6590814.1"/>
    <property type="molecule type" value="Transcribed_RNA"/>
</dbReference>
<name>A0A8D8HP26_CULPI</name>
<accession>A0A8D8HP26</accession>
<proteinExistence type="predicted"/>